<proteinExistence type="predicted"/>
<reference evidence="1" key="2">
    <citation type="journal article" date="2015" name="Fish Shellfish Immunol.">
        <title>Early steps in the European eel (Anguilla anguilla)-Vibrio vulnificus interaction in the gills: Role of the RtxA13 toxin.</title>
        <authorList>
            <person name="Callol A."/>
            <person name="Pajuelo D."/>
            <person name="Ebbesson L."/>
            <person name="Teles M."/>
            <person name="MacKenzie S."/>
            <person name="Amaro C."/>
        </authorList>
    </citation>
    <scope>NUCLEOTIDE SEQUENCE</scope>
</reference>
<evidence type="ECO:0000313" key="1">
    <source>
        <dbReference type="EMBL" id="JAH77932.1"/>
    </source>
</evidence>
<sequence length="20" mass="2283">MPKTVFTVGQDFTRLKQTGQ</sequence>
<dbReference type="AlphaFoldDB" id="A0A0E9VIN5"/>
<reference evidence="1" key="1">
    <citation type="submission" date="2014-11" db="EMBL/GenBank/DDBJ databases">
        <authorList>
            <person name="Amaro Gonzalez C."/>
        </authorList>
    </citation>
    <scope>NUCLEOTIDE SEQUENCE</scope>
</reference>
<protein>
    <submittedName>
        <fullName evidence="1">Uncharacterized protein</fullName>
    </submittedName>
</protein>
<organism evidence="1">
    <name type="scientific">Anguilla anguilla</name>
    <name type="common">European freshwater eel</name>
    <name type="synonym">Muraena anguilla</name>
    <dbReference type="NCBI Taxonomy" id="7936"/>
    <lineage>
        <taxon>Eukaryota</taxon>
        <taxon>Metazoa</taxon>
        <taxon>Chordata</taxon>
        <taxon>Craniata</taxon>
        <taxon>Vertebrata</taxon>
        <taxon>Euteleostomi</taxon>
        <taxon>Actinopterygii</taxon>
        <taxon>Neopterygii</taxon>
        <taxon>Teleostei</taxon>
        <taxon>Anguilliformes</taxon>
        <taxon>Anguillidae</taxon>
        <taxon>Anguilla</taxon>
    </lineage>
</organism>
<dbReference type="EMBL" id="GBXM01030645">
    <property type="protein sequence ID" value="JAH77932.1"/>
    <property type="molecule type" value="Transcribed_RNA"/>
</dbReference>
<name>A0A0E9VIN5_ANGAN</name>
<accession>A0A0E9VIN5</accession>